<gene>
    <name evidence="10" type="ORF">CMV_021802</name>
</gene>
<comment type="cofactor">
    <cofactor evidence="1">
        <name>FAD</name>
        <dbReference type="ChEBI" id="CHEBI:57692"/>
    </cofactor>
</comment>
<dbReference type="Gene3D" id="3.30.9.10">
    <property type="entry name" value="D-Amino Acid Oxidase, subunit A, domain 2"/>
    <property type="match status" value="1"/>
</dbReference>
<evidence type="ECO:0000256" key="3">
    <source>
        <dbReference type="ARBA" id="ARBA00022827"/>
    </source>
</evidence>
<reference evidence="10" key="1">
    <citation type="submission" date="2020-03" db="EMBL/GenBank/DDBJ databases">
        <title>Castanea mollissima Vanexum genome sequencing.</title>
        <authorList>
            <person name="Staton M."/>
        </authorList>
    </citation>
    <scope>NUCLEOTIDE SEQUENCE</scope>
    <source>
        <tissue evidence="10">Leaf</tissue>
    </source>
</reference>
<evidence type="ECO:0000256" key="6">
    <source>
        <dbReference type="ARBA" id="ARBA00037941"/>
    </source>
</evidence>
<keyword evidence="3" id="KW-0274">FAD</keyword>
<dbReference type="OrthoDB" id="498204at2759"/>
<dbReference type="EC" id="1.1.99.2" evidence="7"/>
<dbReference type="InterPro" id="IPR006076">
    <property type="entry name" value="FAD-dep_OxRdtase"/>
</dbReference>
<dbReference type="SUPFAM" id="SSF51905">
    <property type="entry name" value="FAD/NAD(P)-binding domain"/>
    <property type="match status" value="1"/>
</dbReference>
<dbReference type="AlphaFoldDB" id="A0A8J4VK97"/>
<evidence type="ECO:0000256" key="5">
    <source>
        <dbReference type="ARBA" id="ARBA00036066"/>
    </source>
</evidence>
<keyword evidence="4" id="KW-0560">Oxidoreductase</keyword>
<evidence type="ECO:0000256" key="8">
    <source>
        <dbReference type="ARBA" id="ARBA00041137"/>
    </source>
</evidence>
<evidence type="ECO:0000256" key="1">
    <source>
        <dbReference type="ARBA" id="ARBA00001974"/>
    </source>
</evidence>
<protein>
    <recommendedName>
        <fullName evidence="8">L-2-hydroxyglutarate dehydrogenase, mitochondrial</fullName>
        <ecNumber evidence="7">1.1.99.2</ecNumber>
    </recommendedName>
</protein>
<keyword evidence="11" id="KW-1185">Reference proteome</keyword>
<dbReference type="GO" id="GO:0047545">
    <property type="term" value="F:(S)-2-hydroxyglutarate dehydrogenase activity"/>
    <property type="evidence" value="ECO:0007669"/>
    <property type="project" value="UniProtKB-EC"/>
</dbReference>
<keyword evidence="2" id="KW-0285">Flavoprotein</keyword>
<name>A0A8J4VK97_9ROSI</name>
<evidence type="ECO:0000256" key="7">
    <source>
        <dbReference type="ARBA" id="ARBA00038878"/>
    </source>
</evidence>
<feature type="domain" description="FAD dependent oxidoreductase" evidence="9">
    <location>
        <begin position="61"/>
        <end position="443"/>
    </location>
</feature>
<comment type="catalytic activity">
    <reaction evidence="5">
        <text>(S)-2-hydroxyglutarate + A = 2-oxoglutarate + AH2</text>
        <dbReference type="Rhea" id="RHEA:21252"/>
        <dbReference type="ChEBI" id="CHEBI:13193"/>
        <dbReference type="ChEBI" id="CHEBI:16782"/>
        <dbReference type="ChEBI" id="CHEBI:16810"/>
        <dbReference type="ChEBI" id="CHEBI:17499"/>
        <dbReference type="EC" id="1.1.99.2"/>
    </reaction>
</comment>
<comment type="caution">
    <text evidence="10">The sequence shown here is derived from an EMBL/GenBank/DDBJ whole genome shotgun (WGS) entry which is preliminary data.</text>
</comment>
<evidence type="ECO:0000259" key="9">
    <source>
        <dbReference type="Pfam" id="PF01266"/>
    </source>
</evidence>
<dbReference type="Gene3D" id="3.50.50.60">
    <property type="entry name" value="FAD/NAD(P)-binding domain"/>
    <property type="match status" value="1"/>
</dbReference>
<dbReference type="EMBL" id="JRKL02004411">
    <property type="protein sequence ID" value="KAF3952664.1"/>
    <property type="molecule type" value="Genomic_DNA"/>
</dbReference>
<dbReference type="Pfam" id="PF01266">
    <property type="entry name" value="DAO"/>
    <property type="match status" value="1"/>
</dbReference>
<evidence type="ECO:0000256" key="4">
    <source>
        <dbReference type="ARBA" id="ARBA00023002"/>
    </source>
</evidence>
<evidence type="ECO:0000313" key="10">
    <source>
        <dbReference type="EMBL" id="KAF3952664.1"/>
    </source>
</evidence>
<evidence type="ECO:0000313" key="11">
    <source>
        <dbReference type="Proteomes" id="UP000737018"/>
    </source>
</evidence>
<dbReference type="InterPro" id="IPR036188">
    <property type="entry name" value="FAD/NAD-bd_sf"/>
</dbReference>
<dbReference type="PANTHER" id="PTHR43104:SF4">
    <property type="entry name" value="L-2-HYDROXYGLUTARATE DEHYDROGENASE, MITOCHONDRIAL"/>
    <property type="match status" value="1"/>
</dbReference>
<comment type="similarity">
    <text evidence="6">Belongs to the L2HGDH family.</text>
</comment>
<sequence length="466" mass="51080">MMKYAFECLLRKRNSKGILPSSSSSIRCIAQKKNLCSSSTQTQTQTQTAAARTVPRERVECVVIGAGVVGLAVARELALRGREVLVLDSAPTFGTATSSRNSEVIHAGIYYPPNSLKAILCVRGREMLYKYCSEHNIPHKQIGKLIVATGASEIPKLDDLMNRGIQNGVDGLRKIEASEAKRMEPELQCVKALLSPASGIVDTHSLMLSLVGEAESHRTTFSYNTTVIGAHLEGNRIYLHVSETKNLENWNVRNLLHPELVLIPELVVNSTGLSATALANRFDGLHSGVVPSGYYARGCYFTLSNTRNRPFNHLIYPIPEDGGLGVHVTLDLDGQVRFGPDVEWIEGIDDISSFLNRFDYSVCVNRSKQFYPEIRKYYPNLKDGSLEPGYTGIRPKLSGPRQSPVDFLIQGEDAHGVPGLVNLFGIESPGLTSSLAIAEHIAASLYQNVSHCSIGRRICISNDPQC</sequence>
<organism evidence="10 11">
    <name type="scientific">Castanea mollissima</name>
    <name type="common">Chinese chestnut</name>
    <dbReference type="NCBI Taxonomy" id="60419"/>
    <lineage>
        <taxon>Eukaryota</taxon>
        <taxon>Viridiplantae</taxon>
        <taxon>Streptophyta</taxon>
        <taxon>Embryophyta</taxon>
        <taxon>Tracheophyta</taxon>
        <taxon>Spermatophyta</taxon>
        <taxon>Magnoliopsida</taxon>
        <taxon>eudicotyledons</taxon>
        <taxon>Gunneridae</taxon>
        <taxon>Pentapetalae</taxon>
        <taxon>rosids</taxon>
        <taxon>fabids</taxon>
        <taxon>Fagales</taxon>
        <taxon>Fagaceae</taxon>
        <taxon>Castanea</taxon>
    </lineage>
</organism>
<evidence type="ECO:0000256" key="2">
    <source>
        <dbReference type="ARBA" id="ARBA00022630"/>
    </source>
</evidence>
<proteinExistence type="inferred from homology"/>
<dbReference type="Proteomes" id="UP000737018">
    <property type="component" value="Unassembled WGS sequence"/>
</dbReference>
<dbReference type="PANTHER" id="PTHR43104">
    <property type="entry name" value="L-2-HYDROXYGLUTARATE DEHYDROGENASE, MITOCHONDRIAL"/>
    <property type="match status" value="1"/>
</dbReference>
<accession>A0A8J4VK97</accession>